<dbReference type="InterPro" id="IPR009057">
    <property type="entry name" value="Homeodomain-like_sf"/>
</dbReference>
<dbReference type="Proteomes" id="UP000183982">
    <property type="component" value="Unassembled WGS sequence"/>
</dbReference>
<dbReference type="AlphaFoldDB" id="A0A1M6BKM5"/>
<name>A0A1M6BKM5_9RHOB</name>
<organism evidence="3 4">
    <name type="scientific">Shimia gijangensis</name>
    <dbReference type="NCBI Taxonomy" id="1470563"/>
    <lineage>
        <taxon>Bacteria</taxon>
        <taxon>Pseudomonadati</taxon>
        <taxon>Pseudomonadota</taxon>
        <taxon>Alphaproteobacteria</taxon>
        <taxon>Rhodobacterales</taxon>
        <taxon>Roseobacteraceae</taxon>
    </lineage>
</organism>
<dbReference type="Pfam" id="PF00440">
    <property type="entry name" value="TetR_N"/>
    <property type="match status" value="1"/>
</dbReference>
<sequence>MAPKRLSPDSWIEAGFAALVAQGPSALKAEALARDLKTTKGSFYWHFKDVPAFHKAMLTRWEDECLERFKNVAAIDMTPTQKLRHLSQAVEKEETISTGNAVEPAVRAWAHGDKSVSETVARVDEYRMTEITSTLSDLGLSNPELARIIYAANLGMAEMSGRDGLDNDEALGTLVDLVLALYS</sequence>
<gene>
    <name evidence="3" type="ORF">SAMN05444000_101260</name>
</gene>
<dbReference type="EMBL" id="FQZQ01000001">
    <property type="protein sequence ID" value="SHI49226.1"/>
    <property type="molecule type" value="Genomic_DNA"/>
</dbReference>
<dbReference type="OrthoDB" id="3218408at2"/>
<dbReference type="InterPro" id="IPR001647">
    <property type="entry name" value="HTH_TetR"/>
</dbReference>
<protein>
    <submittedName>
        <fullName evidence="3">Transcriptional regulator, TetR family</fullName>
    </submittedName>
</protein>
<accession>A0A1M6BKM5</accession>
<dbReference type="SUPFAM" id="SSF46689">
    <property type="entry name" value="Homeodomain-like"/>
    <property type="match status" value="1"/>
</dbReference>
<evidence type="ECO:0000313" key="3">
    <source>
        <dbReference type="EMBL" id="SHI49226.1"/>
    </source>
</evidence>
<dbReference type="RefSeq" id="WP_073248572.1">
    <property type="nucleotide sequence ID" value="NZ_FQZQ01000001.1"/>
</dbReference>
<evidence type="ECO:0000313" key="4">
    <source>
        <dbReference type="Proteomes" id="UP000183982"/>
    </source>
</evidence>
<dbReference type="STRING" id="1470563.SAMN05444000_101260"/>
<proteinExistence type="predicted"/>
<dbReference type="Gene3D" id="1.10.357.10">
    <property type="entry name" value="Tetracycline Repressor, domain 2"/>
    <property type="match status" value="1"/>
</dbReference>
<feature type="domain" description="HTH tetR-type" evidence="2">
    <location>
        <begin position="12"/>
        <end position="48"/>
    </location>
</feature>
<keyword evidence="1" id="KW-0238">DNA-binding</keyword>
<evidence type="ECO:0000259" key="2">
    <source>
        <dbReference type="Pfam" id="PF00440"/>
    </source>
</evidence>
<evidence type="ECO:0000256" key="1">
    <source>
        <dbReference type="ARBA" id="ARBA00023125"/>
    </source>
</evidence>
<dbReference type="GO" id="GO:0003677">
    <property type="term" value="F:DNA binding"/>
    <property type="evidence" value="ECO:0007669"/>
    <property type="project" value="UniProtKB-KW"/>
</dbReference>
<keyword evidence="4" id="KW-1185">Reference proteome</keyword>
<reference evidence="4" key="1">
    <citation type="submission" date="2016-11" db="EMBL/GenBank/DDBJ databases">
        <authorList>
            <person name="Varghese N."/>
            <person name="Submissions S."/>
        </authorList>
    </citation>
    <scope>NUCLEOTIDE SEQUENCE [LARGE SCALE GENOMIC DNA]</scope>
    <source>
        <strain evidence="4">DSM 100564</strain>
    </source>
</reference>